<accession>A0ABT0M5Q2</accession>
<keyword evidence="1" id="KW-0472">Membrane</keyword>
<dbReference type="EMBL" id="JALZWP010000028">
    <property type="protein sequence ID" value="MCL1630191.1"/>
    <property type="molecule type" value="Genomic_DNA"/>
</dbReference>
<gene>
    <name evidence="2" type="ORF">M3N55_15830</name>
</gene>
<comment type="caution">
    <text evidence="2">The sequence shown here is derived from an EMBL/GenBank/DDBJ whole genome shotgun (WGS) entry which is preliminary data.</text>
</comment>
<name>A0ABT0M5Q2_9RHOB</name>
<evidence type="ECO:0000313" key="2">
    <source>
        <dbReference type="EMBL" id="MCL1630191.1"/>
    </source>
</evidence>
<keyword evidence="1" id="KW-1133">Transmembrane helix</keyword>
<dbReference type="Proteomes" id="UP001202550">
    <property type="component" value="Unassembled WGS sequence"/>
</dbReference>
<dbReference type="RefSeq" id="WP_249060844.1">
    <property type="nucleotide sequence ID" value="NZ_JALZWP010000028.1"/>
</dbReference>
<feature type="transmembrane region" description="Helical" evidence="1">
    <location>
        <begin position="87"/>
        <end position="118"/>
    </location>
</feature>
<organism evidence="2 3">
    <name type="scientific">Roseinatronobacter domitianus</name>
    <dbReference type="NCBI Taxonomy" id="2940293"/>
    <lineage>
        <taxon>Bacteria</taxon>
        <taxon>Pseudomonadati</taxon>
        <taxon>Pseudomonadota</taxon>
        <taxon>Alphaproteobacteria</taxon>
        <taxon>Rhodobacterales</taxon>
        <taxon>Paracoccaceae</taxon>
        <taxon>Roseinatronobacter</taxon>
    </lineage>
</organism>
<proteinExistence type="predicted"/>
<evidence type="ECO:0000313" key="3">
    <source>
        <dbReference type="Proteomes" id="UP001202550"/>
    </source>
</evidence>
<evidence type="ECO:0000256" key="1">
    <source>
        <dbReference type="SAM" id="Phobius"/>
    </source>
</evidence>
<sequence>MQRLALGLPGFALCLMGAGIGLIARGQPAWFGTDVGPGLMAQLLGNGVMALGALWAVWCMARPRTQQSVGCGDLAATTQHHASGPALLGAVFLFALVLPVLGLVLSAGLASALAAIGAGERHPLALLVTVLGLTGLTAIIGMLFLPPTAPLWPIF</sequence>
<reference evidence="2 3" key="1">
    <citation type="submission" date="2022-05" db="EMBL/GenBank/DDBJ databases">
        <title>Seasonal and diel survey of microbial diversity of the Tyrrhenian coast.</title>
        <authorList>
            <person name="Gattoni G."/>
            <person name="Corral P."/>
        </authorList>
    </citation>
    <scope>NUCLEOTIDE SEQUENCE [LARGE SCALE GENOMIC DNA]</scope>
    <source>
        <strain evidence="2 3">V10</strain>
    </source>
</reference>
<feature type="transmembrane region" description="Helical" evidence="1">
    <location>
        <begin position="39"/>
        <end position="58"/>
    </location>
</feature>
<protein>
    <recommendedName>
        <fullName evidence="4">Tripartite tricarboxylate transporter TctB family protein</fullName>
    </recommendedName>
</protein>
<feature type="transmembrane region" description="Helical" evidence="1">
    <location>
        <begin position="124"/>
        <end position="145"/>
    </location>
</feature>
<evidence type="ECO:0008006" key="4">
    <source>
        <dbReference type="Google" id="ProtNLM"/>
    </source>
</evidence>
<keyword evidence="1" id="KW-0812">Transmembrane</keyword>
<keyword evidence="3" id="KW-1185">Reference proteome</keyword>